<keyword evidence="5 7" id="KW-1133">Transmembrane helix</keyword>
<feature type="transmembrane region" description="Helical" evidence="7">
    <location>
        <begin position="404"/>
        <end position="427"/>
    </location>
</feature>
<feature type="transmembrane region" description="Helical" evidence="7">
    <location>
        <begin position="433"/>
        <end position="451"/>
    </location>
</feature>
<comment type="subcellular location">
    <subcellularLocation>
        <location evidence="1">Cell membrane</location>
        <topology evidence="1">Multi-pass membrane protein</topology>
    </subcellularLocation>
</comment>
<protein>
    <submittedName>
        <fullName evidence="9">Drug resistance efflux protein</fullName>
    </submittedName>
</protein>
<dbReference type="PRINTS" id="PR01036">
    <property type="entry name" value="TCRTETB"/>
</dbReference>
<evidence type="ECO:0000256" key="2">
    <source>
        <dbReference type="ARBA" id="ARBA00022448"/>
    </source>
</evidence>
<accession>M3A458</accession>
<feature type="transmembrane region" description="Helical" evidence="7">
    <location>
        <begin position="358"/>
        <end position="383"/>
    </location>
</feature>
<feature type="transmembrane region" description="Helical" evidence="7">
    <location>
        <begin position="138"/>
        <end position="160"/>
    </location>
</feature>
<dbReference type="Pfam" id="PF07690">
    <property type="entry name" value="MFS_1"/>
    <property type="match status" value="1"/>
</dbReference>
<keyword evidence="2" id="KW-0813">Transport</keyword>
<dbReference type="PATRIC" id="fig|1278076.4.peg.211"/>
<dbReference type="InterPro" id="IPR011701">
    <property type="entry name" value="MFS"/>
</dbReference>
<reference evidence="9 10" key="1">
    <citation type="journal article" date="2013" name="Genome Announc.">
        <title>Draft Genome Sequence of Rhodococcus ruber Strain BKS 20-38.</title>
        <authorList>
            <person name="Bala M."/>
            <person name="Kumar S."/>
            <person name="Raghava G.P."/>
            <person name="Mayilraj S."/>
        </authorList>
    </citation>
    <scope>NUCLEOTIDE SEQUENCE [LARGE SCALE GENOMIC DNA]</scope>
    <source>
        <strain evidence="9 10">BKS 20-38</strain>
    </source>
</reference>
<keyword evidence="3" id="KW-1003">Cell membrane</keyword>
<name>M3A458_9NOCA</name>
<dbReference type="AlphaFoldDB" id="M3A458"/>
<gene>
    <name evidence="9" type="ORF">G352_01047</name>
</gene>
<dbReference type="PANTHER" id="PTHR42718:SF46">
    <property type="entry name" value="BLR6921 PROTEIN"/>
    <property type="match status" value="1"/>
</dbReference>
<evidence type="ECO:0000256" key="4">
    <source>
        <dbReference type="ARBA" id="ARBA00022692"/>
    </source>
</evidence>
<feature type="transmembrane region" description="Helical" evidence="7">
    <location>
        <begin position="199"/>
        <end position="217"/>
    </location>
</feature>
<evidence type="ECO:0000256" key="6">
    <source>
        <dbReference type="ARBA" id="ARBA00023136"/>
    </source>
</evidence>
<proteinExistence type="predicted"/>
<dbReference type="Gene3D" id="1.20.1250.20">
    <property type="entry name" value="MFS general substrate transporter like domains"/>
    <property type="match status" value="1"/>
</dbReference>
<keyword evidence="4 7" id="KW-0812">Transmembrane</keyword>
<feature type="transmembrane region" description="Helical" evidence="7">
    <location>
        <begin position="105"/>
        <end position="126"/>
    </location>
</feature>
<feature type="transmembrane region" description="Helical" evidence="7">
    <location>
        <begin position="45"/>
        <end position="68"/>
    </location>
</feature>
<feature type="transmembrane region" description="Helical" evidence="7">
    <location>
        <begin position="80"/>
        <end position="99"/>
    </location>
</feature>
<evidence type="ECO:0000313" key="10">
    <source>
        <dbReference type="Proteomes" id="UP000011731"/>
    </source>
</evidence>
<comment type="caution">
    <text evidence="9">The sequence shown here is derived from an EMBL/GenBank/DDBJ whole genome shotgun (WGS) entry which is preliminary data.</text>
</comment>
<dbReference type="SUPFAM" id="SSF103473">
    <property type="entry name" value="MFS general substrate transporter"/>
    <property type="match status" value="1"/>
</dbReference>
<evidence type="ECO:0000256" key="5">
    <source>
        <dbReference type="ARBA" id="ARBA00022989"/>
    </source>
</evidence>
<evidence type="ECO:0000256" key="1">
    <source>
        <dbReference type="ARBA" id="ARBA00004651"/>
    </source>
</evidence>
<dbReference type="Gene3D" id="1.20.1720.10">
    <property type="entry name" value="Multidrug resistance protein D"/>
    <property type="match status" value="1"/>
</dbReference>
<feature type="transmembrane region" description="Helical" evidence="7">
    <location>
        <begin position="298"/>
        <end position="317"/>
    </location>
</feature>
<dbReference type="PROSITE" id="PS50850">
    <property type="entry name" value="MFS"/>
    <property type="match status" value="1"/>
</dbReference>
<feature type="domain" description="Major facilitator superfamily (MFS) profile" evidence="8">
    <location>
        <begin position="14"/>
        <end position="455"/>
    </location>
</feature>
<dbReference type="GO" id="GO:0022857">
    <property type="term" value="F:transmembrane transporter activity"/>
    <property type="evidence" value="ECO:0007669"/>
    <property type="project" value="InterPro"/>
</dbReference>
<dbReference type="GO" id="GO:0005886">
    <property type="term" value="C:plasma membrane"/>
    <property type="evidence" value="ECO:0007669"/>
    <property type="project" value="UniProtKB-SubCell"/>
</dbReference>
<keyword evidence="6 7" id="KW-0472">Membrane</keyword>
<dbReference type="InterPro" id="IPR036259">
    <property type="entry name" value="MFS_trans_sf"/>
</dbReference>
<dbReference type="PANTHER" id="PTHR42718">
    <property type="entry name" value="MAJOR FACILITATOR SUPERFAMILY MULTIDRUG TRANSPORTER MFSC"/>
    <property type="match status" value="1"/>
</dbReference>
<evidence type="ECO:0000313" key="9">
    <source>
        <dbReference type="EMBL" id="EME67254.1"/>
    </source>
</evidence>
<evidence type="ECO:0000256" key="7">
    <source>
        <dbReference type="SAM" id="Phobius"/>
    </source>
</evidence>
<feature type="transmembrane region" description="Helical" evidence="7">
    <location>
        <begin position="229"/>
        <end position="249"/>
    </location>
</feature>
<sequence>MTSSAPERTFPRGAALLVASALFMETLDATVLVTALPAIAHSFGVAPVAVNATISAYLLTLAVLVPASGWAADRFGARRVFLVALVVFTLASIACATSTSLPMLIAMRVLQGAGGAMMVPVGRLVVLRMTSKGELVRAIAYLTWPALTAPVLAPLVGGVVVSVASWRWIFLVNVPLGVIGFLAARRLVPDLGDRSGRRLDVVGLAAAGVGVAALLIAAESVRPAETHGVRAATALVVAFAALAFTMRHLRRARRPLIRLTVLRVPSFRVVAAGGSLYRAVITAVPFLLLLLFQVRFGWSPLGSGVVVTALFAGNIAVKPLTTPLMRRLGIRTVLVVTGVASVVWLVLLAALTPDVPTGVIAAILFVSGALRSVGFTAYNSLAFADVDADLLTDANTLHATLQELAAGVGVAVAALAVTVCGIAVHAHGLPADAEYSLAFVVLAVLLTPTVIESARMSQTLGTSVTGYASVRIRRRYRIRL</sequence>
<evidence type="ECO:0000259" key="8">
    <source>
        <dbReference type="PROSITE" id="PS50850"/>
    </source>
</evidence>
<dbReference type="InterPro" id="IPR020846">
    <property type="entry name" value="MFS_dom"/>
</dbReference>
<feature type="transmembrane region" description="Helical" evidence="7">
    <location>
        <begin position="166"/>
        <end position="187"/>
    </location>
</feature>
<dbReference type="EMBL" id="AOEX01000012">
    <property type="protein sequence ID" value="EME67254.1"/>
    <property type="molecule type" value="Genomic_DNA"/>
</dbReference>
<feature type="transmembrane region" description="Helical" evidence="7">
    <location>
        <begin position="269"/>
        <end position="292"/>
    </location>
</feature>
<dbReference type="Proteomes" id="UP000011731">
    <property type="component" value="Unassembled WGS sequence"/>
</dbReference>
<keyword evidence="10" id="KW-1185">Reference proteome</keyword>
<evidence type="ECO:0000256" key="3">
    <source>
        <dbReference type="ARBA" id="ARBA00022475"/>
    </source>
</evidence>
<feature type="transmembrane region" description="Helical" evidence="7">
    <location>
        <begin position="329"/>
        <end position="352"/>
    </location>
</feature>
<organism evidence="9 10">
    <name type="scientific">Rhodococcus ruber BKS 20-38</name>
    <dbReference type="NCBI Taxonomy" id="1278076"/>
    <lineage>
        <taxon>Bacteria</taxon>
        <taxon>Bacillati</taxon>
        <taxon>Actinomycetota</taxon>
        <taxon>Actinomycetes</taxon>
        <taxon>Mycobacteriales</taxon>
        <taxon>Nocardiaceae</taxon>
        <taxon>Rhodococcus</taxon>
    </lineage>
</organism>
<dbReference type="RefSeq" id="WP_003934285.1">
    <property type="nucleotide sequence ID" value="NZ_AOEX01000012.1"/>
</dbReference>